<keyword evidence="11" id="KW-1185">Reference proteome</keyword>
<dbReference type="PANTHER" id="PTHR13301">
    <property type="entry name" value="X-BOX TRANSCRIPTION FACTOR-RELATED"/>
    <property type="match status" value="1"/>
</dbReference>
<evidence type="ECO:0000256" key="1">
    <source>
        <dbReference type="ARBA" id="ARBA00004308"/>
    </source>
</evidence>
<dbReference type="GO" id="GO:0012505">
    <property type="term" value="C:endomembrane system"/>
    <property type="evidence" value="ECO:0007669"/>
    <property type="project" value="UniProtKB-SubCell"/>
</dbReference>
<feature type="region of interest" description="Disordered" evidence="9">
    <location>
        <begin position="15"/>
        <end position="51"/>
    </location>
</feature>
<keyword evidence="7" id="KW-0961">Cell wall biogenesis/degradation</keyword>
<dbReference type="GO" id="GO:0016020">
    <property type="term" value="C:membrane"/>
    <property type="evidence" value="ECO:0007669"/>
    <property type="project" value="InterPro"/>
</dbReference>
<comment type="subcellular location">
    <subcellularLocation>
        <location evidence="1">Endomembrane system</location>
    </subcellularLocation>
</comment>
<dbReference type="Proteomes" id="UP001231189">
    <property type="component" value="Unassembled WGS sequence"/>
</dbReference>
<feature type="region of interest" description="Disordered" evidence="9">
    <location>
        <begin position="159"/>
        <end position="195"/>
    </location>
</feature>
<keyword evidence="4" id="KW-0812">Transmembrane</keyword>
<feature type="binding site" evidence="8">
    <location>
        <position position="600"/>
    </location>
    <ligand>
        <name>UDP-alpha-D-glucose</name>
        <dbReference type="ChEBI" id="CHEBI:58885"/>
    </ligand>
</feature>
<sequence length="923" mass="101217">MPGHHIAFSAAFLSSANGSSRPTDGHQVQRGAPAPRPRVRGRRARLGGPDRCQFRAGVASAIAVREHEAGRRGNPQRRRPGSSNRWDSTGGSLDNGGFCPVPTRVSHGEGGRNGGRCIGLQQGDGAPAGVRVDPDARTDAMGHAASACTQWRASRRASARVQPTSRSSAADNTIGALIPDRGTGAAPEDLRSGSASSSTRIWSATSSRTYRRLCASSSSSEWVVVAPPNLVLLAMPSSSIVMDLTLPLSMTLLVVGNTKLKHHDWLNWSFLEVFSEGPILDARDMAVRVQLHDPNVAFMEAHHQTTAPRVPAGRPADLGHTARQRLPVFFVQVESHDLGALAVPPYMEQLLITKYKLKNNVPPGEGQRVGFIKGWSEFATRLLLRVDDTIVFTPQDDGFNVDVFRKETSCSSIFSCKRYWIVHRLAFEMDDESLQKAPPNTPEPELRLASQSGGPGGEDDGPPPPEPLSSKVPLPSAQLSLYRAAVVLRAVLLALFLRYRITHPVKDAYGLWLTSVACECWLALSWLAAQLTKLSPTNRATHLHVLEKEEKDGKTLASVDVFVSAADSSREPPLATANTVLSVLAADYPAGRLACYVSDDGADMLLLEALTETARLARRWVPFCRAHGVEPRAPEPYFARGVDYLRDKVAPSFVKERRAMKREYEQFKVRLNGLVARARKMPEDGWVMSDGTPWPGNDPRDHPAMIQALLGSDENELPRLFYVSREKGPGFQHHGKAGAMNALVRTFDHVVHVKFLIDMKCMDGIQGPVYVGSGCCFNRKALYGFDPAVGDAVDDLETSRLRKWFCFGARESRKQRLKRTMSVVPLLDSEDDDEETERAKSRRLSSYRAALERHFGLSPLFIESAFGQHGIGSPQPPAMVASPVLKEAIINVISCAYEERTRWGKEVLIVSCSCCLVPRAMKS</sequence>
<comment type="caution">
    <text evidence="10">The sequence shown here is derived from an EMBL/GenBank/DDBJ whole genome shotgun (WGS) entry which is preliminary data.</text>
</comment>
<feature type="region of interest" description="Disordered" evidence="9">
    <location>
        <begin position="63"/>
        <end position="99"/>
    </location>
</feature>
<evidence type="ECO:0000256" key="9">
    <source>
        <dbReference type="SAM" id="MobiDB-lite"/>
    </source>
</evidence>
<feature type="compositionally biased region" description="Polar residues" evidence="9">
    <location>
        <begin position="82"/>
        <end position="92"/>
    </location>
</feature>
<evidence type="ECO:0000256" key="6">
    <source>
        <dbReference type="ARBA" id="ARBA00023136"/>
    </source>
</evidence>
<dbReference type="InterPro" id="IPR005150">
    <property type="entry name" value="Cellulose_synth"/>
</dbReference>
<gene>
    <name evidence="10" type="ORF">QYE76_034929</name>
</gene>
<keyword evidence="2" id="KW-0328">Glycosyltransferase</keyword>
<accession>A0AAD8VMZ5</accession>
<dbReference type="Pfam" id="PF03552">
    <property type="entry name" value="Cellulose_synt"/>
    <property type="match status" value="1"/>
</dbReference>
<dbReference type="EMBL" id="JAUUTY010000007">
    <property type="protein sequence ID" value="KAK1611256.1"/>
    <property type="molecule type" value="Genomic_DNA"/>
</dbReference>
<keyword evidence="5" id="KW-1133">Transmembrane helix</keyword>
<evidence type="ECO:0000256" key="5">
    <source>
        <dbReference type="ARBA" id="ARBA00022989"/>
    </source>
</evidence>
<evidence type="ECO:0000313" key="10">
    <source>
        <dbReference type="EMBL" id="KAK1611256.1"/>
    </source>
</evidence>
<dbReference type="GO" id="GO:0030244">
    <property type="term" value="P:cellulose biosynthetic process"/>
    <property type="evidence" value="ECO:0007669"/>
    <property type="project" value="InterPro"/>
</dbReference>
<proteinExistence type="predicted"/>
<evidence type="ECO:0000256" key="4">
    <source>
        <dbReference type="ARBA" id="ARBA00022692"/>
    </source>
</evidence>
<feature type="binding site" evidence="8">
    <location>
        <position position="564"/>
    </location>
    <ligand>
        <name>UDP-alpha-D-glucose</name>
        <dbReference type="ChEBI" id="CHEBI:58885"/>
    </ligand>
</feature>
<feature type="compositionally biased region" description="Polar residues" evidence="9">
    <location>
        <begin position="161"/>
        <end position="171"/>
    </location>
</feature>
<reference evidence="10" key="1">
    <citation type="submission" date="2023-07" db="EMBL/GenBank/DDBJ databases">
        <title>A chromosome-level genome assembly of Lolium multiflorum.</title>
        <authorList>
            <person name="Chen Y."/>
            <person name="Copetti D."/>
            <person name="Kolliker R."/>
            <person name="Studer B."/>
        </authorList>
    </citation>
    <scope>NUCLEOTIDE SEQUENCE</scope>
    <source>
        <strain evidence="10">02402/16</strain>
        <tissue evidence="10">Leaf</tissue>
    </source>
</reference>
<dbReference type="AlphaFoldDB" id="A0AAD8VMZ5"/>
<feature type="binding site" evidence="8">
    <location>
        <position position="571"/>
    </location>
    <ligand>
        <name>UDP-alpha-D-glucose</name>
        <dbReference type="ChEBI" id="CHEBI:58885"/>
    </ligand>
</feature>
<evidence type="ECO:0000256" key="8">
    <source>
        <dbReference type="PIRSR" id="PIRSR605150-2"/>
    </source>
</evidence>
<feature type="region of interest" description="Disordered" evidence="9">
    <location>
        <begin position="433"/>
        <end position="471"/>
    </location>
</feature>
<evidence type="ECO:0000313" key="11">
    <source>
        <dbReference type="Proteomes" id="UP001231189"/>
    </source>
</evidence>
<keyword evidence="6" id="KW-0472">Membrane</keyword>
<protein>
    <submittedName>
        <fullName evidence="10">Uncharacterized protein</fullName>
    </submittedName>
</protein>
<evidence type="ECO:0000256" key="7">
    <source>
        <dbReference type="ARBA" id="ARBA00023316"/>
    </source>
</evidence>
<keyword evidence="3" id="KW-0808">Transferase</keyword>
<evidence type="ECO:0000256" key="3">
    <source>
        <dbReference type="ARBA" id="ARBA00022679"/>
    </source>
</evidence>
<name>A0AAD8VMZ5_LOLMU</name>
<dbReference type="GO" id="GO:0016760">
    <property type="term" value="F:cellulose synthase (UDP-forming) activity"/>
    <property type="evidence" value="ECO:0007669"/>
    <property type="project" value="InterPro"/>
</dbReference>
<evidence type="ECO:0000256" key="2">
    <source>
        <dbReference type="ARBA" id="ARBA00022676"/>
    </source>
</evidence>
<dbReference type="GO" id="GO:0071555">
    <property type="term" value="P:cell wall organization"/>
    <property type="evidence" value="ECO:0007669"/>
    <property type="project" value="UniProtKB-KW"/>
</dbReference>
<organism evidence="10 11">
    <name type="scientific">Lolium multiflorum</name>
    <name type="common">Italian ryegrass</name>
    <name type="synonym">Lolium perenne subsp. multiflorum</name>
    <dbReference type="NCBI Taxonomy" id="4521"/>
    <lineage>
        <taxon>Eukaryota</taxon>
        <taxon>Viridiplantae</taxon>
        <taxon>Streptophyta</taxon>
        <taxon>Embryophyta</taxon>
        <taxon>Tracheophyta</taxon>
        <taxon>Spermatophyta</taxon>
        <taxon>Magnoliopsida</taxon>
        <taxon>Liliopsida</taxon>
        <taxon>Poales</taxon>
        <taxon>Poaceae</taxon>
        <taxon>BOP clade</taxon>
        <taxon>Pooideae</taxon>
        <taxon>Poodae</taxon>
        <taxon>Poeae</taxon>
        <taxon>Poeae Chloroplast Group 2 (Poeae type)</taxon>
        <taxon>Loliodinae</taxon>
        <taxon>Loliinae</taxon>
        <taxon>Lolium</taxon>
    </lineage>
</organism>